<comment type="caution">
    <text evidence="1">The sequence shown here is derived from an EMBL/GenBank/DDBJ whole genome shotgun (WGS) entry which is preliminary data.</text>
</comment>
<organism evidence="1 2">
    <name type="scientific">Rodentibacter myodis</name>
    <dbReference type="NCBI Taxonomy" id="1907939"/>
    <lineage>
        <taxon>Bacteria</taxon>
        <taxon>Pseudomonadati</taxon>
        <taxon>Pseudomonadota</taxon>
        <taxon>Gammaproteobacteria</taxon>
        <taxon>Pasteurellales</taxon>
        <taxon>Pasteurellaceae</taxon>
        <taxon>Rodentibacter</taxon>
    </lineage>
</organism>
<keyword evidence="2" id="KW-1185">Reference proteome</keyword>
<dbReference type="SUPFAM" id="SSF53448">
    <property type="entry name" value="Nucleotide-diphospho-sugar transferases"/>
    <property type="match status" value="1"/>
</dbReference>
<protein>
    <submittedName>
        <fullName evidence="1">Uncharacterized protein</fullName>
    </submittedName>
</protein>
<sequence>MLKIKQPKQLVLTAIDDDNNIWYEQLIPFLLTLQQTNYQGDIGIIEYGLSDSKIEVLKQNGYKVFPATNQYPLILIDRQISAANIAKKYKYDQIALLDCDIWFPQKYFSYFEVITNPTDLFCTYDIWKCSFLFDCLGKSNKEQISEQINQVAEQNGYVWQAGAIVATQQAWSSYASHVTSLINNNPQSFLMVYGVDSTVLNLYAAQTQQISYLPLRYNCPPAWGIRQNNDGYGIYFSIENEPVEGLHVTRAHRKGGEYSWHQLFPDQYQQLGKKLRIKPYTEYRIINESITHICRENIQPTSELLLKEAFTDGVMNVDKLLNNDLQITVSGCSRLVFQNQSEKEVKLCFHCTPPLDFSPCSRIYFKTEGNLNSFPTNRNLFITFQAGQIIEFITDELDVESKRISWVFHNTKLY</sequence>
<dbReference type="InterPro" id="IPR029044">
    <property type="entry name" value="Nucleotide-diphossugar_trans"/>
</dbReference>
<evidence type="ECO:0000313" key="1">
    <source>
        <dbReference type="EMBL" id="OOF58262.1"/>
    </source>
</evidence>
<accession>A0A1V3JPS8</accession>
<gene>
    <name evidence="1" type="ORF">BKL49_07570</name>
</gene>
<dbReference type="Proteomes" id="UP000188602">
    <property type="component" value="Unassembled WGS sequence"/>
</dbReference>
<name>A0A1V3JPS8_9PAST</name>
<evidence type="ECO:0000313" key="2">
    <source>
        <dbReference type="Proteomes" id="UP000188602"/>
    </source>
</evidence>
<reference evidence="1 2" key="1">
    <citation type="submission" date="2016-10" db="EMBL/GenBank/DDBJ databases">
        <title>Rodentibacter gen. nov. and new species.</title>
        <authorList>
            <person name="Christensen H."/>
        </authorList>
    </citation>
    <scope>NUCLEOTIDE SEQUENCE [LARGE SCALE GENOMIC DNA]</scope>
    <source>
        <strain evidence="1 2">Ac151</strain>
    </source>
</reference>
<dbReference type="EMBL" id="MLHQ01000019">
    <property type="protein sequence ID" value="OOF58262.1"/>
    <property type="molecule type" value="Genomic_DNA"/>
</dbReference>
<proteinExistence type="predicted"/>
<dbReference type="AlphaFoldDB" id="A0A1V3JPS8"/>
<dbReference type="STRING" id="1907939.BKL49_07570"/>